<protein>
    <submittedName>
        <fullName evidence="1">Uncharacterized protein</fullName>
    </submittedName>
</protein>
<dbReference type="Proteomes" id="UP000294682">
    <property type="component" value="Unassembled WGS sequence"/>
</dbReference>
<evidence type="ECO:0000313" key="1">
    <source>
        <dbReference type="EMBL" id="TCL42974.1"/>
    </source>
</evidence>
<name>A0A9X8UJ33_9FIRM</name>
<dbReference type="RefSeq" id="WP_132084708.1">
    <property type="nucleotide sequence ID" value="NZ_SLUK01000007.1"/>
</dbReference>
<keyword evidence="2" id="KW-1185">Reference proteome</keyword>
<organism evidence="1 2">
    <name type="scientific">Harryflintia acetispora</name>
    <dbReference type="NCBI Taxonomy" id="1849041"/>
    <lineage>
        <taxon>Bacteria</taxon>
        <taxon>Bacillati</taxon>
        <taxon>Bacillota</taxon>
        <taxon>Clostridia</taxon>
        <taxon>Eubacteriales</taxon>
        <taxon>Oscillospiraceae</taxon>
        <taxon>Harryflintia</taxon>
    </lineage>
</organism>
<dbReference type="AlphaFoldDB" id="A0A9X8UJ33"/>
<reference evidence="1 2" key="1">
    <citation type="submission" date="2019-03" db="EMBL/GenBank/DDBJ databases">
        <title>Genomic Encyclopedia of Type Strains, Phase IV (KMG-IV): sequencing the most valuable type-strain genomes for metagenomic binning, comparative biology and taxonomic classification.</title>
        <authorList>
            <person name="Goeker M."/>
        </authorList>
    </citation>
    <scope>NUCLEOTIDE SEQUENCE [LARGE SCALE GENOMIC DNA]</scope>
    <source>
        <strain evidence="1 2">DSM 100433</strain>
    </source>
</reference>
<comment type="caution">
    <text evidence="1">The sequence shown here is derived from an EMBL/GenBank/DDBJ whole genome shotgun (WGS) entry which is preliminary data.</text>
</comment>
<evidence type="ECO:0000313" key="2">
    <source>
        <dbReference type="Proteomes" id="UP000294682"/>
    </source>
</evidence>
<proteinExistence type="predicted"/>
<gene>
    <name evidence="1" type="ORF">EDD78_10775</name>
</gene>
<sequence>MPFTEIPYERSVAIIPMVRPGLPFEDESNTAAIRALKRTVCKAFHEIIEREYPLAFWFSGDSVFQILAVETLLRMRDAKEIFCIEAITGREHLHLTPYWYERFLHLPLHDCVALPHQPEPTTNAAIYMSDRCRIKVYYIPNTQRILWG</sequence>
<dbReference type="EMBL" id="SLUK01000007">
    <property type="protein sequence ID" value="TCL42974.1"/>
    <property type="molecule type" value="Genomic_DNA"/>
</dbReference>
<accession>A0A9X8UJ33</accession>